<keyword evidence="3" id="KW-1185">Reference proteome</keyword>
<reference evidence="2 3" key="1">
    <citation type="journal article" date="2007" name="Proc. Natl. Acad. Sci. U.S.A.">
        <title>The genome of Syntrophus aciditrophicus: life at the thermodynamic limit of microbial growth.</title>
        <authorList>
            <person name="McInerney M.J."/>
            <person name="Rohlin L."/>
            <person name="Mouttaki H."/>
            <person name="Kim U."/>
            <person name="Krupp R.S."/>
            <person name="Rios-Hernandez L."/>
            <person name="Sieber J."/>
            <person name="Struchtemeyer C.G."/>
            <person name="Bhattacharyya A."/>
            <person name="Campbell J.W."/>
            <person name="Gunsalus R.P."/>
        </authorList>
    </citation>
    <scope>NUCLEOTIDE SEQUENCE [LARGE SCALE GENOMIC DNA]</scope>
    <source>
        <strain evidence="2 3">SB</strain>
    </source>
</reference>
<sequence>MRDHREGVRHQAPHREISREAGFHSRRRQKRKSVMRRVAELMERYRQAACADPSDAVK</sequence>
<feature type="region of interest" description="Disordered" evidence="1">
    <location>
        <begin position="1"/>
        <end position="33"/>
    </location>
</feature>
<gene>
    <name evidence="2" type="ORF">SYN_02879</name>
</gene>
<dbReference type="EMBL" id="CP000252">
    <property type="protein sequence ID" value="ABC77814.1"/>
    <property type="molecule type" value="Genomic_DNA"/>
</dbReference>
<dbReference type="InParanoid" id="Q2LUQ2"/>
<dbReference type="AlphaFoldDB" id="Q2LUQ2"/>
<dbReference type="Proteomes" id="UP000001933">
    <property type="component" value="Chromosome"/>
</dbReference>
<evidence type="ECO:0000313" key="3">
    <source>
        <dbReference type="Proteomes" id="UP000001933"/>
    </source>
</evidence>
<name>Q2LUQ2_SYNAS</name>
<proteinExistence type="predicted"/>
<dbReference type="HOGENOM" id="CLU_2977611_0_0_7"/>
<feature type="compositionally biased region" description="Basic residues" evidence="1">
    <location>
        <begin position="24"/>
        <end position="33"/>
    </location>
</feature>
<evidence type="ECO:0000313" key="2">
    <source>
        <dbReference type="EMBL" id="ABC77814.1"/>
    </source>
</evidence>
<protein>
    <submittedName>
        <fullName evidence="2">Hypothetical cytosolic protein</fullName>
    </submittedName>
</protein>
<accession>Q2LUQ2</accession>
<feature type="compositionally biased region" description="Basic and acidic residues" evidence="1">
    <location>
        <begin position="1"/>
        <end position="23"/>
    </location>
</feature>
<evidence type="ECO:0000256" key="1">
    <source>
        <dbReference type="SAM" id="MobiDB-lite"/>
    </source>
</evidence>
<organism evidence="2 3">
    <name type="scientific">Syntrophus aciditrophicus (strain SB)</name>
    <dbReference type="NCBI Taxonomy" id="56780"/>
    <lineage>
        <taxon>Bacteria</taxon>
        <taxon>Pseudomonadati</taxon>
        <taxon>Thermodesulfobacteriota</taxon>
        <taxon>Syntrophia</taxon>
        <taxon>Syntrophales</taxon>
        <taxon>Syntrophaceae</taxon>
        <taxon>Syntrophus</taxon>
    </lineage>
</organism>
<dbReference type="KEGG" id="sat:SYN_02879"/>